<dbReference type="Proteomes" id="UP001060085">
    <property type="component" value="Linkage Group LG07"/>
</dbReference>
<comment type="caution">
    <text evidence="1">The sequence shown here is derived from an EMBL/GenBank/DDBJ whole genome shotgun (WGS) entry which is preliminary data.</text>
</comment>
<dbReference type="EMBL" id="CM044707">
    <property type="protein sequence ID" value="KAI5652613.1"/>
    <property type="molecule type" value="Genomic_DNA"/>
</dbReference>
<name>A0ACB9ZZP8_CATRO</name>
<reference evidence="2" key="1">
    <citation type="journal article" date="2023" name="Nat. Plants">
        <title>Single-cell RNA sequencing provides a high-resolution roadmap for understanding the multicellular compartmentation of specialized metabolism.</title>
        <authorList>
            <person name="Sun S."/>
            <person name="Shen X."/>
            <person name="Li Y."/>
            <person name="Li Y."/>
            <person name="Wang S."/>
            <person name="Li R."/>
            <person name="Zhang H."/>
            <person name="Shen G."/>
            <person name="Guo B."/>
            <person name="Wei J."/>
            <person name="Xu J."/>
            <person name="St-Pierre B."/>
            <person name="Chen S."/>
            <person name="Sun C."/>
        </authorList>
    </citation>
    <scope>NUCLEOTIDE SEQUENCE [LARGE SCALE GENOMIC DNA]</scope>
</reference>
<accession>A0ACB9ZZP8</accession>
<gene>
    <name evidence="1" type="ORF">M9H77_29800</name>
</gene>
<evidence type="ECO:0000313" key="1">
    <source>
        <dbReference type="EMBL" id="KAI5652613.1"/>
    </source>
</evidence>
<proteinExistence type="predicted"/>
<protein>
    <submittedName>
        <fullName evidence="1">Uncharacterized protein</fullName>
    </submittedName>
</protein>
<sequence length="186" mass="20585">MEGEQPIRLRRSLALGHDDHTLSPLARTRYFSLGSSSTTTLSATPATLVIRPINSLSLGCYLGSPDEFLLMCRLRLLGIQISFMMNPLLLLALSVFDFHLMIHTHGPRYFLENTLSLLVENLGTEVLFVDAHPVHHFIDEMSLIDVRPPLPVESSINFSMKDIDEGIEEGSEGEHNVKGKGSSGLT</sequence>
<keyword evidence="2" id="KW-1185">Reference proteome</keyword>
<evidence type="ECO:0000313" key="2">
    <source>
        <dbReference type="Proteomes" id="UP001060085"/>
    </source>
</evidence>
<organism evidence="1 2">
    <name type="scientific">Catharanthus roseus</name>
    <name type="common">Madagascar periwinkle</name>
    <name type="synonym">Vinca rosea</name>
    <dbReference type="NCBI Taxonomy" id="4058"/>
    <lineage>
        <taxon>Eukaryota</taxon>
        <taxon>Viridiplantae</taxon>
        <taxon>Streptophyta</taxon>
        <taxon>Embryophyta</taxon>
        <taxon>Tracheophyta</taxon>
        <taxon>Spermatophyta</taxon>
        <taxon>Magnoliopsida</taxon>
        <taxon>eudicotyledons</taxon>
        <taxon>Gunneridae</taxon>
        <taxon>Pentapetalae</taxon>
        <taxon>asterids</taxon>
        <taxon>lamiids</taxon>
        <taxon>Gentianales</taxon>
        <taxon>Apocynaceae</taxon>
        <taxon>Rauvolfioideae</taxon>
        <taxon>Vinceae</taxon>
        <taxon>Catharanthinae</taxon>
        <taxon>Catharanthus</taxon>
    </lineage>
</organism>